<dbReference type="Proteomes" id="UP001149074">
    <property type="component" value="Unassembled WGS sequence"/>
</dbReference>
<protein>
    <recommendedName>
        <fullName evidence="4">Retrotransposon Copia-like N-terminal domain-containing protein</fullName>
    </recommendedName>
</protein>
<gene>
    <name evidence="2" type="ORF">N7532_007975</name>
</gene>
<dbReference type="GeneID" id="81359446"/>
<evidence type="ECO:0008006" key="4">
    <source>
        <dbReference type="Google" id="ProtNLM"/>
    </source>
</evidence>
<comment type="caution">
    <text evidence="2">The sequence shown here is derived from an EMBL/GenBank/DDBJ whole genome shotgun (WGS) entry which is preliminary data.</text>
</comment>
<keyword evidence="3" id="KW-1185">Reference proteome</keyword>
<dbReference type="AlphaFoldDB" id="A0A9W9EWS4"/>
<proteinExistence type="predicted"/>
<feature type="compositionally biased region" description="Basic and acidic residues" evidence="1">
    <location>
        <begin position="249"/>
        <end position="269"/>
    </location>
</feature>
<accession>A0A9W9EWS4</accession>
<feature type="compositionally biased region" description="Polar residues" evidence="1">
    <location>
        <begin position="270"/>
        <end position="285"/>
    </location>
</feature>
<evidence type="ECO:0000313" key="3">
    <source>
        <dbReference type="Proteomes" id="UP001149074"/>
    </source>
</evidence>
<evidence type="ECO:0000313" key="2">
    <source>
        <dbReference type="EMBL" id="KAJ5089291.1"/>
    </source>
</evidence>
<reference evidence="2" key="2">
    <citation type="journal article" date="2023" name="IMA Fungus">
        <title>Comparative genomic study of the Penicillium genus elucidates a diverse pangenome and 15 lateral gene transfer events.</title>
        <authorList>
            <person name="Petersen C."/>
            <person name="Sorensen T."/>
            <person name="Nielsen M.R."/>
            <person name="Sondergaard T.E."/>
            <person name="Sorensen J.L."/>
            <person name="Fitzpatrick D.A."/>
            <person name="Frisvad J.C."/>
            <person name="Nielsen K.L."/>
        </authorList>
    </citation>
    <scope>NUCLEOTIDE SEQUENCE</scope>
    <source>
        <strain evidence="2">IBT 30761</strain>
    </source>
</reference>
<sequence>MEKRLQSLTKLHSRAGEIQTVIEELNGARNYRQWKKNMLILLGSNGLLQFVVSQNRLVAPPEEHHLYFEWVRLNYTAGRTIVQNVSKSISRDVARLADQPHLLWKLLETQYAANSVSIARSGMEAAISIRYSKCRGISEYARKVQAAWNDIFVGRGWSPEFEWCRCLALITGLDTPEWTGWKTTWDTIAKEQRNPMDEYHFRSIVHELSTQETANRQHQKWSMVAATNNSSKPESKGSRKTCTYCRKPSHTEPDCWRKHPEKRPKDKSKGSNVQSTSNGKPQETESLITTTVEGNPVEPPLYALSTDATVAPDMKRWVVDTACDDYMISSPN</sequence>
<dbReference type="EMBL" id="JAPQKI010000009">
    <property type="protein sequence ID" value="KAJ5089291.1"/>
    <property type="molecule type" value="Genomic_DNA"/>
</dbReference>
<feature type="region of interest" description="Disordered" evidence="1">
    <location>
        <begin position="225"/>
        <end position="285"/>
    </location>
</feature>
<reference evidence="2" key="1">
    <citation type="submission" date="2022-11" db="EMBL/GenBank/DDBJ databases">
        <authorList>
            <person name="Petersen C."/>
        </authorList>
    </citation>
    <scope>NUCLEOTIDE SEQUENCE</scope>
    <source>
        <strain evidence="2">IBT 30761</strain>
    </source>
</reference>
<name>A0A9W9EWS4_9EURO</name>
<dbReference type="OrthoDB" id="5544992at2759"/>
<organism evidence="2 3">
    <name type="scientific">Penicillium argentinense</name>
    <dbReference type="NCBI Taxonomy" id="1131581"/>
    <lineage>
        <taxon>Eukaryota</taxon>
        <taxon>Fungi</taxon>
        <taxon>Dikarya</taxon>
        <taxon>Ascomycota</taxon>
        <taxon>Pezizomycotina</taxon>
        <taxon>Eurotiomycetes</taxon>
        <taxon>Eurotiomycetidae</taxon>
        <taxon>Eurotiales</taxon>
        <taxon>Aspergillaceae</taxon>
        <taxon>Penicillium</taxon>
    </lineage>
</organism>
<evidence type="ECO:0000256" key="1">
    <source>
        <dbReference type="SAM" id="MobiDB-lite"/>
    </source>
</evidence>
<dbReference type="RefSeq" id="XP_056471273.1">
    <property type="nucleotide sequence ID" value="XM_056620467.1"/>
</dbReference>